<dbReference type="GO" id="GO:0004674">
    <property type="term" value="F:protein serine/threonine kinase activity"/>
    <property type="evidence" value="ECO:0007669"/>
    <property type="project" value="UniProtKB-KW"/>
</dbReference>
<dbReference type="SMART" id="SM00133">
    <property type="entry name" value="S_TK_X"/>
    <property type="match status" value="1"/>
</dbReference>
<keyword evidence="1" id="KW-0723">Serine/threonine-protein kinase</keyword>
<evidence type="ECO:0000313" key="8">
    <source>
        <dbReference type="Proteomes" id="UP000784294"/>
    </source>
</evidence>
<reference evidence="7" key="1">
    <citation type="submission" date="2018-11" db="EMBL/GenBank/DDBJ databases">
        <authorList>
            <consortium name="Pathogen Informatics"/>
        </authorList>
    </citation>
    <scope>NUCLEOTIDE SEQUENCE</scope>
</reference>
<dbReference type="OrthoDB" id="6254243at2759"/>
<proteinExistence type="predicted"/>
<dbReference type="GO" id="GO:0005524">
    <property type="term" value="F:ATP binding"/>
    <property type="evidence" value="ECO:0007669"/>
    <property type="project" value="UniProtKB-KW"/>
</dbReference>
<accession>A0A3S5CTF7</accession>
<keyword evidence="3" id="KW-0547">Nucleotide-binding</keyword>
<keyword evidence="8" id="KW-1185">Reference proteome</keyword>
<evidence type="ECO:0000256" key="5">
    <source>
        <dbReference type="ARBA" id="ARBA00022840"/>
    </source>
</evidence>
<dbReference type="Gene3D" id="3.30.200.20">
    <property type="entry name" value="Phosphorylase Kinase, domain 1"/>
    <property type="match status" value="1"/>
</dbReference>
<dbReference type="InterPro" id="IPR000961">
    <property type="entry name" value="AGC-kinase_C"/>
</dbReference>
<comment type="caution">
    <text evidence="7">The sequence shown here is derived from an EMBL/GenBank/DDBJ whole genome shotgun (WGS) entry which is preliminary data.</text>
</comment>
<evidence type="ECO:0000256" key="2">
    <source>
        <dbReference type="ARBA" id="ARBA00022679"/>
    </source>
</evidence>
<dbReference type="Gene3D" id="1.10.510.10">
    <property type="entry name" value="Transferase(Phosphotransferase) domain 1"/>
    <property type="match status" value="1"/>
</dbReference>
<keyword evidence="5" id="KW-0067">ATP-binding</keyword>
<protein>
    <recommendedName>
        <fullName evidence="6">AGC-kinase C-terminal domain-containing protein</fullName>
    </recommendedName>
</protein>
<keyword evidence="4" id="KW-0418">Kinase</keyword>
<dbReference type="EMBL" id="CAAALY010249870">
    <property type="protein sequence ID" value="VEL35449.1"/>
    <property type="molecule type" value="Genomic_DNA"/>
</dbReference>
<name>A0A3S5CTF7_9PLAT</name>
<feature type="domain" description="AGC-kinase C-terminal" evidence="6">
    <location>
        <begin position="24"/>
        <end position="95"/>
    </location>
</feature>
<dbReference type="PANTHER" id="PTHR24351">
    <property type="entry name" value="RIBOSOMAL PROTEIN S6 KINASE"/>
    <property type="match status" value="1"/>
</dbReference>
<organism evidence="7 8">
    <name type="scientific">Protopolystoma xenopodis</name>
    <dbReference type="NCBI Taxonomy" id="117903"/>
    <lineage>
        <taxon>Eukaryota</taxon>
        <taxon>Metazoa</taxon>
        <taxon>Spiralia</taxon>
        <taxon>Lophotrochozoa</taxon>
        <taxon>Platyhelminthes</taxon>
        <taxon>Monogenea</taxon>
        <taxon>Polyopisthocotylea</taxon>
        <taxon>Polystomatidea</taxon>
        <taxon>Polystomatidae</taxon>
        <taxon>Protopolystoma</taxon>
    </lineage>
</organism>
<evidence type="ECO:0000259" key="6">
    <source>
        <dbReference type="PROSITE" id="PS51285"/>
    </source>
</evidence>
<evidence type="ECO:0000256" key="3">
    <source>
        <dbReference type="ARBA" id="ARBA00022741"/>
    </source>
</evidence>
<sequence length="164" mass="18084">MSSKWWFCYGPDGFQNIKQHPFFANINWEHLYHKKLIPPFKPPCTRVDDAFNFDPEFTVKTPFALERGLGTFLAASPTSFMNLGITSTKLQLVKELFAMPGGIVTSLRSNAGTAIAENFGASKLTATENTTKAGLESATATDEIEHLCSLVGKNNTLPQPDQLK</sequence>
<dbReference type="AlphaFoldDB" id="A0A3S5CTF7"/>
<keyword evidence="2" id="KW-0808">Transferase</keyword>
<dbReference type="Proteomes" id="UP000784294">
    <property type="component" value="Unassembled WGS sequence"/>
</dbReference>
<dbReference type="PROSITE" id="PS51285">
    <property type="entry name" value="AGC_KINASE_CTER"/>
    <property type="match status" value="1"/>
</dbReference>
<evidence type="ECO:0000256" key="1">
    <source>
        <dbReference type="ARBA" id="ARBA00022527"/>
    </source>
</evidence>
<evidence type="ECO:0000256" key="4">
    <source>
        <dbReference type="ARBA" id="ARBA00022777"/>
    </source>
</evidence>
<evidence type="ECO:0000313" key="7">
    <source>
        <dbReference type="EMBL" id="VEL35449.1"/>
    </source>
</evidence>
<gene>
    <name evidence="7" type="ORF">PXEA_LOCUS28889</name>
</gene>